<keyword evidence="1 2" id="KW-0732">Signal</keyword>
<keyword evidence="5" id="KW-1185">Reference proteome</keyword>
<evidence type="ECO:0000259" key="3">
    <source>
        <dbReference type="Pfam" id="PF02563"/>
    </source>
</evidence>
<evidence type="ECO:0000256" key="1">
    <source>
        <dbReference type="ARBA" id="ARBA00022729"/>
    </source>
</evidence>
<proteinExistence type="predicted"/>
<dbReference type="GO" id="GO:0015159">
    <property type="term" value="F:polysaccharide transmembrane transporter activity"/>
    <property type="evidence" value="ECO:0007669"/>
    <property type="project" value="InterPro"/>
</dbReference>
<feature type="domain" description="Polysaccharide export protein N-terminal" evidence="3">
    <location>
        <begin position="45"/>
        <end position="143"/>
    </location>
</feature>
<organism evidence="4 5">
    <name type="scientific">Zunongwangia mangrovi</name>
    <dbReference type="NCBI Taxonomy" id="1334022"/>
    <lineage>
        <taxon>Bacteria</taxon>
        <taxon>Pseudomonadati</taxon>
        <taxon>Bacteroidota</taxon>
        <taxon>Flavobacteriia</taxon>
        <taxon>Flavobacteriales</taxon>
        <taxon>Flavobacteriaceae</taxon>
        <taxon>Zunongwangia</taxon>
    </lineage>
</organism>
<protein>
    <submittedName>
        <fullName evidence="4">Polysaccharide export outer membrane protein</fullName>
    </submittedName>
</protein>
<dbReference type="STRING" id="1334022.SAMN04487907_101123"/>
<dbReference type="InterPro" id="IPR049712">
    <property type="entry name" value="Poly_export"/>
</dbReference>
<dbReference type="Gene3D" id="3.10.560.10">
    <property type="entry name" value="Outer membrane lipoprotein wza domain like"/>
    <property type="match status" value="1"/>
</dbReference>
<dbReference type="PANTHER" id="PTHR33619:SF3">
    <property type="entry name" value="POLYSACCHARIDE EXPORT PROTEIN GFCE-RELATED"/>
    <property type="match status" value="1"/>
</dbReference>
<evidence type="ECO:0000313" key="4">
    <source>
        <dbReference type="EMBL" id="SFB69677.1"/>
    </source>
</evidence>
<dbReference type="Gene3D" id="3.30.1950.10">
    <property type="entry name" value="wza like domain"/>
    <property type="match status" value="1"/>
</dbReference>
<feature type="signal peptide" evidence="2">
    <location>
        <begin position="1"/>
        <end position="22"/>
    </location>
</feature>
<dbReference type="Proteomes" id="UP000199438">
    <property type="component" value="Unassembled WGS sequence"/>
</dbReference>
<evidence type="ECO:0000256" key="2">
    <source>
        <dbReference type="SAM" id="SignalP"/>
    </source>
</evidence>
<reference evidence="5" key="1">
    <citation type="submission" date="2016-10" db="EMBL/GenBank/DDBJ databases">
        <authorList>
            <person name="Varghese N."/>
            <person name="Submissions S."/>
        </authorList>
    </citation>
    <scope>NUCLEOTIDE SEQUENCE [LARGE SCALE GENOMIC DNA]</scope>
    <source>
        <strain evidence="5">DSM 24499</strain>
    </source>
</reference>
<dbReference type="PANTHER" id="PTHR33619">
    <property type="entry name" value="POLYSACCHARIDE EXPORT PROTEIN GFCE-RELATED"/>
    <property type="match status" value="1"/>
</dbReference>
<gene>
    <name evidence="4" type="ORF">SAMN04487907_101123</name>
</gene>
<evidence type="ECO:0000313" key="5">
    <source>
        <dbReference type="Proteomes" id="UP000199438"/>
    </source>
</evidence>
<dbReference type="PROSITE" id="PS51257">
    <property type="entry name" value="PROKAR_LIPOPROTEIN"/>
    <property type="match status" value="1"/>
</dbReference>
<dbReference type="EMBL" id="FOKV01000001">
    <property type="protein sequence ID" value="SFB69677.1"/>
    <property type="molecule type" value="Genomic_DNA"/>
</dbReference>
<sequence length="262" mass="28845">MLKSKFFVCIFCLTLLSSCVSREEMVYFQNLDQIGRGTDHLTYNNLEIKPNDQLAITVSADEIEAAMPFNLPYVGNSLGGQPGEVRIGGTPSLQKYLVNSQGEIQFPILGSVKVVGLNRKELSSLLETKISDYIKNPIVNIQISNFQITVLGEVGRPGTFTINDEYISLPKALGLAGDLTIYGKRKNVLVVRESIDGTKEHAYLDLTDAGIVNSPFYYLQQNDVIYVEPNGPQIQSASYNRNASVYISIASVLISLAVVLTR</sequence>
<dbReference type="Pfam" id="PF02563">
    <property type="entry name" value="Poly_export"/>
    <property type="match status" value="1"/>
</dbReference>
<dbReference type="AlphaFoldDB" id="A0A1I1D4F8"/>
<accession>A0A1I1D4F8</accession>
<feature type="chain" id="PRO_5011738568" evidence="2">
    <location>
        <begin position="23"/>
        <end position="262"/>
    </location>
</feature>
<dbReference type="RefSeq" id="WP_245758542.1">
    <property type="nucleotide sequence ID" value="NZ_FOKV01000001.1"/>
</dbReference>
<dbReference type="InterPro" id="IPR003715">
    <property type="entry name" value="Poly_export_N"/>
</dbReference>
<name>A0A1I1D4F8_9FLAO</name>